<evidence type="ECO:0000259" key="6">
    <source>
        <dbReference type="SMART" id="SM00363"/>
    </source>
</evidence>
<dbReference type="Pfam" id="PF01479">
    <property type="entry name" value="S4"/>
    <property type="match status" value="1"/>
</dbReference>
<dbReference type="KEGG" id="slr:L21SP2_1788"/>
<dbReference type="PROSITE" id="PS50889">
    <property type="entry name" value="S4"/>
    <property type="match status" value="1"/>
</dbReference>
<dbReference type="SMART" id="SM00363">
    <property type="entry name" value="S4"/>
    <property type="match status" value="1"/>
</dbReference>
<dbReference type="AlphaFoldDB" id="V5WHR8"/>
<feature type="compositionally biased region" description="Basic residues" evidence="5">
    <location>
        <begin position="303"/>
        <end position="312"/>
    </location>
</feature>
<feature type="compositionally biased region" description="Basic and acidic residues" evidence="5">
    <location>
        <begin position="280"/>
        <end position="293"/>
    </location>
</feature>
<dbReference type="CDD" id="cd00165">
    <property type="entry name" value="S4"/>
    <property type="match status" value="1"/>
</dbReference>
<evidence type="ECO:0000313" key="7">
    <source>
        <dbReference type="EMBL" id="AHC15165.1"/>
    </source>
</evidence>
<dbReference type="CDD" id="cd02870">
    <property type="entry name" value="PseudoU_synth_RsuA_like"/>
    <property type="match status" value="1"/>
</dbReference>
<dbReference type="InterPro" id="IPR002942">
    <property type="entry name" value="S4_RNA-bd"/>
</dbReference>
<dbReference type="GO" id="GO:0120159">
    <property type="term" value="F:rRNA pseudouridine synthase activity"/>
    <property type="evidence" value="ECO:0007669"/>
    <property type="project" value="UniProtKB-ARBA"/>
</dbReference>
<comment type="similarity">
    <text evidence="1 4">Belongs to the pseudouridine synthase RsuA family.</text>
</comment>
<dbReference type="RefSeq" id="WP_024268083.1">
    <property type="nucleotide sequence ID" value="NC_023035.1"/>
</dbReference>
<dbReference type="InterPro" id="IPR020103">
    <property type="entry name" value="PsdUridine_synth_cat_dom_sf"/>
</dbReference>
<feature type="domain" description="RNA-binding S4" evidence="6">
    <location>
        <begin position="7"/>
        <end position="68"/>
    </location>
</feature>
<dbReference type="Pfam" id="PF00849">
    <property type="entry name" value="PseudoU_synth_2"/>
    <property type="match status" value="1"/>
</dbReference>
<dbReference type="eggNOG" id="COG1187">
    <property type="taxonomic scope" value="Bacteria"/>
</dbReference>
<dbReference type="EC" id="5.4.99.-" evidence="4"/>
<dbReference type="SUPFAM" id="SSF55120">
    <property type="entry name" value="Pseudouridine synthase"/>
    <property type="match status" value="1"/>
</dbReference>
<name>V5WHR8_9SPIO</name>
<dbReference type="InterPro" id="IPR050343">
    <property type="entry name" value="RsuA_PseudoU_synthase"/>
</dbReference>
<dbReference type="PANTHER" id="PTHR47683">
    <property type="entry name" value="PSEUDOURIDINE SYNTHASE FAMILY PROTEIN-RELATED"/>
    <property type="match status" value="1"/>
</dbReference>
<accession>V5WHR8</accession>
<feature type="region of interest" description="Disordered" evidence="5">
    <location>
        <begin position="236"/>
        <end position="312"/>
    </location>
</feature>
<gene>
    <name evidence="7" type="ORF">L21SP2_1788</name>
</gene>
<evidence type="ECO:0000256" key="2">
    <source>
        <dbReference type="ARBA" id="ARBA00023235"/>
    </source>
</evidence>
<dbReference type="InterPro" id="IPR018496">
    <property type="entry name" value="PsdUridine_synth_RsuA/RluB_CS"/>
</dbReference>
<dbReference type="EMBL" id="CP006939">
    <property type="protein sequence ID" value="AHC15165.1"/>
    <property type="molecule type" value="Genomic_DNA"/>
</dbReference>
<keyword evidence="8" id="KW-1185">Reference proteome</keyword>
<dbReference type="GO" id="GO:0003723">
    <property type="term" value="F:RNA binding"/>
    <property type="evidence" value="ECO:0007669"/>
    <property type="project" value="UniProtKB-KW"/>
</dbReference>
<dbReference type="GO" id="GO:0016829">
    <property type="term" value="F:lyase activity"/>
    <property type="evidence" value="ECO:0007669"/>
    <property type="project" value="UniProtKB-KW"/>
</dbReference>
<evidence type="ECO:0000256" key="4">
    <source>
        <dbReference type="RuleBase" id="RU003887"/>
    </source>
</evidence>
<keyword evidence="7" id="KW-0456">Lyase</keyword>
<evidence type="ECO:0000313" key="8">
    <source>
        <dbReference type="Proteomes" id="UP000018680"/>
    </source>
</evidence>
<keyword evidence="3" id="KW-0694">RNA-binding</keyword>
<sequence>MEQQEEPRLQVFLSRSGIASRRKSAELIEDGRVTVNGKVIREPGYRVQPADKVRFDGTSVSPEEEHLYLMLHKPARFISSAHDPEGRPTVMDLVQDSFSQRLFTIGRLDFMSTGLLLLTNDGDFAHSASHPRSGLIKQYTVETKEPIPRELLQEWLEGVRIKGVLYRLEKFQFINPRQVVLHLAEGKNREIRNVFSHGNLKVTRLHRTEFGPLKLGILKEGKFRQLSKAEVENLHREAKKQLRPAKSSPRKSSGSAGRKPGKPGKPGHPSKPGKSGPPEKTGKPGRSENRDGSSRTGRSPGAGRKKGRGGSK</sequence>
<dbReference type="NCBIfam" id="TIGR00093">
    <property type="entry name" value="pseudouridine synthase"/>
    <property type="match status" value="1"/>
</dbReference>
<dbReference type="GO" id="GO:0000455">
    <property type="term" value="P:enzyme-directed rRNA pseudouridine synthesis"/>
    <property type="evidence" value="ECO:0007669"/>
    <property type="project" value="UniProtKB-ARBA"/>
</dbReference>
<dbReference type="Proteomes" id="UP000018680">
    <property type="component" value="Chromosome"/>
</dbReference>
<organism evidence="7 8">
    <name type="scientific">Salinispira pacifica</name>
    <dbReference type="NCBI Taxonomy" id="1307761"/>
    <lineage>
        <taxon>Bacteria</taxon>
        <taxon>Pseudomonadati</taxon>
        <taxon>Spirochaetota</taxon>
        <taxon>Spirochaetia</taxon>
        <taxon>Spirochaetales</taxon>
        <taxon>Spirochaetaceae</taxon>
        <taxon>Salinispira</taxon>
    </lineage>
</organism>
<dbReference type="FunFam" id="3.10.290.10:FF:000003">
    <property type="entry name" value="Pseudouridine synthase"/>
    <property type="match status" value="1"/>
</dbReference>
<evidence type="ECO:0000256" key="5">
    <source>
        <dbReference type="SAM" id="MobiDB-lite"/>
    </source>
</evidence>
<dbReference type="HOGENOM" id="CLU_024979_1_2_12"/>
<dbReference type="Gene3D" id="3.30.70.580">
    <property type="entry name" value="Pseudouridine synthase I, catalytic domain, N-terminal subdomain"/>
    <property type="match status" value="1"/>
</dbReference>
<dbReference type="PATRIC" id="fig|1307761.3.peg.1782"/>
<dbReference type="PANTHER" id="PTHR47683:SF2">
    <property type="entry name" value="RNA-BINDING S4 DOMAIN-CONTAINING PROTEIN"/>
    <property type="match status" value="1"/>
</dbReference>
<dbReference type="Gene3D" id="3.30.70.1560">
    <property type="entry name" value="Alpha-L RNA-binding motif"/>
    <property type="match status" value="1"/>
</dbReference>
<dbReference type="SUPFAM" id="SSF55174">
    <property type="entry name" value="Alpha-L RNA-binding motif"/>
    <property type="match status" value="1"/>
</dbReference>
<evidence type="ECO:0000256" key="3">
    <source>
        <dbReference type="PROSITE-ProRule" id="PRU00182"/>
    </source>
</evidence>
<dbReference type="InterPro" id="IPR036986">
    <property type="entry name" value="S4_RNA-bd_sf"/>
</dbReference>
<dbReference type="PROSITE" id="PS01149">
    <property type="entry name" value="PSI_RSU"/>
    <property type="match status" value="1"/>
</dbReference>
<protein>
    <recommendedName>
        <fullName evidence="4">Pseudouridine synthase</fullName>
        <ecNumber evidence="4">5.4.99.-</ecNumber>
    </recommendedName>
</protein>
<dbReference type="InterPro" id="IPR020094">
    <property type="entry name" value="TruA/RsuA/RluB/E/F_N"/>
</dbReference>
<dbReference type="InterPro" id="IPR000748">
    <property type="entry name" value="PsdUridine_synth_RsuA/RluB/E/F"/>
</dbReference>
<dbReference type="STRING" id="1307761.L21SP2_1788"/>
<feature type="compositionally biased region" description="Low complexity" evidence="5">
    <location>
        <begin position="270"/>
        <end position="279"/>
    </location>
</feature>
<reference evidence="7 8" key="1">
    <citation type="journal article" date="2015" name="Stand. Genomic Sci.">
        <title>Complete genome sequence and description of Salinispira pacifica gen. nov., sp. nov., a novel spirochaete isolated form a hypersaline microbial mat.</title>
        <authorList>
            <person name="Ben Hania W."/>
            <person name="Joseph M."/>
            <person name="Schumann P."/>
            <person name="Bunk B."/>
            <person name="Fiebig A."/>
            <person name="Sproer C."/>
            <person name="Klenk H.P."/>
            <person name="Fardeau M.L."/>
            <person name="Spring S."/>
        </authorList>
    </citation>
    <scope>NUCLEOTIDE SEQUENCE [LARGE SCALE GENOMIC DNA]</scope>
    <source>
        <strain evidence="7 8">L21-RPul-D2</strain>
    </source>
</reference>
<evidence type="ECO:0000256" key="1">
    <source>
        <dbReference type="ARBA" id="ARBA00008348"/>
    </source>
</evidence>
<dbReference type="InterPro" id="IPR042092">
    <property type="entry name" value="PsdUridine_s_RsuA/RluB/E/F_cat"/>
</dbReference>
<proteinExistence type="inferred from homology"/>
<dbReference type="Gene3D" id="3.10.290.10">
    <property type="entry name" value="RNA-binding S4 domain"/>
    <property type="match status" value="1"/>
</dbReference>
<keyword evidence="2 4" id="KW-0413">Isomerase</keyword>
<dbReference type="InterPro" id="IPR006145">
    <property type="entry name" value="PsdUridine_synth_RsuA/RluA"/>
</dbReference>